<feature type="domain" description="Major facilitator superfamily (MFS) profile" evidence="6">
    <location>
        <begin position="114"/>
        <end position="523"/>
    </location>
</feature>
<feature type="transmembrane region" description="Helical" evidence="5">
    <location>
        <begin position="108"/>
        <end position="127"/>
    </location>
</feature>
<proteinExistence type="predicted"/>
<feature type="transmembrane region" description="Helical" evidence="5">
    <location>
        <begin position="403"/>
        <end position="421"/>
    </location>
</feature>
<dbReference type="GeneID" id="31365828"/>
<feature type="transmembrane region" description="Helical" evidence="5">
    <location>
        <begin position="275"/>
        <end position="294"/>
    </location>
</feature>
<dbReference type="InterPro" id="IPR036259">
    <property type="entry name" value="MFS_trans_sf"/>
</dbReference>
<evidence type="ECO:0000256" key="1">
    <source>
        <dbReference type="ARBA" id="ARBA00004141"/>
    </source>
</evidence>
<evidence type="ECO:0000313" key="7">
    <source>
        <dbReference type="EMBL" id="EFA76588.1"/>
    </source>
</evidence>
<feature type="transmembrane region" description="Helical" evidence="5">
    <location>
        <begin position="461"/>
        <end position="479"/>
    </location>
</feature>
<keyword evidence="4 5" id="KW-0472">Membrane</keyword>
<evidence type="ECO:0000256" key="4">
    <source>
        <dbReference type="ARBA" id="ARBA00023136"/>
    </source>
</evidence>
<name>D3BQ37_HETP5</name>
<evidence type="ECO:0000256" key="3">
    <source>
        <dbReference type="ARBA" id="ARBA00022989"/>
    </source>
</evidence>
<evidence type="ECO:0000256" key="2">
    <source>
        <dbReference type="ARBA" id="ARBA00022692"/>
    </source>
</evidence>
<comment type="caution">
    <text evidence="7">The sequence shown here is derived from an EMBL/GenBank/DDBJ whole genome shotgun (WGS) entry which is preliminary data.</text>
</comment>
<feature type="transmembrane region" description="Helical" evidence="5">
    <location>
        <begin position="186"/>
        <end position="208"/>
    </location>
</feature>
<evidence type="ECO:0000256" key="5">
    <source>
        <dbReference type="SAM" id="Phobius"/>
    </source>
</evidence>
<dbReference type="PROSITE" id="PS50850">
    <property type="entry name" value="MFS"/>
    <property type="match status" value="1"/>
</dbReference>
<feature type="transmembrane region" description="Helical" evidence="5">
    <location>
        <begin position="214"/>
        <end position="234"/>
    </location>
</feature>
<dbReference type="FunCoup" id="D3BQ37">
    <property type="interactions" value="2"/>
</dbReference>
<feature type="transmembrane region" description="Helical" evidence="5">
    <location>
        <begin position="161"/>
        <end position="179"/>
    </location>
</feature>
<evidence type="ECO:0000313" key="8">
    <source>
        <dbReference type="Proteomes" id="UP000001396"/>
    </source>
</evidence>
<dbReference type="InterPro" id="IPR020846">
    <property type="entry name" value="MFS_dom"/>
</dbReference>
<keyword evidence="2 5" id="KW-0812">Transmembrane</keyword>
<feature type="transmembrane region" description="Helical" evidence="5">
    <location>
        <begin position="335"/>
        <end position="353"/>
    </location>
</feature>
<dbReference type="PANTHER" id="PTHR23507">
    <property type="entry name" value="ZGC:174356"/>
    <property type="match status" value="1"/>
</dbReference>
<dbReference type="RefSeq" id="XP_020428720.1">
    <property type="nucleotide sequence ID" value="XM_020581135.1"/>
</dbReference>
<dbReference type="AlphaFoldDB" id="D3BQ37"/>
<feature type="transmembrane region" description="Helical" evidence="5">
    <location>
        <begin position="373"/>
        <end position="396"/>
    </location>
</feature>
<sequence length="549" mass="62248">MTDNNFFNENNIKFSSDGININQDNINLDESNINQYQNTNLNIRESNNSINNNNGNIIIHSIKENMDDDQISLHLNDEIDKYQIVSNQGFFEKWIGISRDDPLFKEKAGILVAVIFMIIPGLLLSSFEPLIYQHYVEHHYPYYTKDEMASKASRLKSIGDALPFVSSFISGPLIGLISDRIGRKKVLFFCLGCAFLDIIFQILCFQNYWMWPMFVTHFITGFSSASDPVLFAFIADITCKDERSRISALIGMTIGVSTLLTPLMTIGLLNWKAISIPYFSLMFYTICGLILFCLKESFNFCEGKPISKERRIAQYKSKKHSSNPFKSIYNLFKTSWYIGAYAILYFMFSFSLQDSSTTLYMYSKVRYDWSATQVSYLTCAVGACVIIWSVVCSGLLRFITDRGIVCVALLVSSVMHVLYAFSFDQYMFSVCICLGSFSLMLVSILQSIISKATPSDMQASILTGVTVLSSLSSFIGALSSENLFAYFISSSAPFYFPGMHFLIDSVIIFLTFAFSFYALKKIQEPPSQEESHTSMGIIDQRYKPLNDEL</sequence>
<dbReference type="PANTHER" id="PTHR23507:SF1">
    <property type="entry name" value="FI18259P1-RELATED"/>
    <property type="match status" value="1"/>
</dbReference>
<dbReference type="InParanoid" id="D3BQ37"/>
<keyword evidence="3 5" id="KW-1133">Transmembrane helix</keyword>
<dbReference type="Proteomes" id="UP000001396">
    <property type="component" value="Unassembled WGS sequence"/>
</dbReference>
<dbReference type="GO" id="GO:0022857">
    <property type="term" value="F:transmembrane transporter activity"/>
    <property type="evidence" value="ECO:0007669"/>
    <property type="project" value="InterPro"/>
</dbReference>
<protein>
    <submittedName>
        <fullName evidence="7">Putative transport transmembrane protein</fullName>
    </submittedName>
</protein>
<dbReference type="OMA" id="YAVKTFT"/>
<evidence type="ECO:0000259" key="6">
    <source>
        <dbReference type="PROSITE" id="PS50850"/>
    </source>
</evidence>
<gene>
    <name evidence="7" type="ORF">PPL_10357</name>
</gene>
<feature type="transmembrane region" description="Helical" evidence="5">
    <location>
        <begin position="427"/>
        <end position="449"/>
    </location>
</feature>
<dbReference type="InterPro" id="IPR011701">
    <property type="entry name" value="MFS"/>
</dbReference>
<dbReference type="GO" id="GO:0016020">
    <property type="term" value="C:membrane"/>
    <property type="evidence" value="ECO:0007669"/>
    <property type="project" value="UniProtKB-SubCell"/>
</dbReference>
<reference evidence="7 8" key="1">
    <citation type="journal article" date="2011" name="Genome Res.">
        <title>Phylogeny-wide analysis of social amoeba genomes highlights ancient origins for complex intercellular communication.</title>
        <authorList>
            <person name="Heidel A.J."/>
            <person name="Lawal H.M."/>
            <person name="Felder M."/>
            <person name="Schilde C."/>
            <person name="Helps N.R."/>
            <person name="Tunggal B."/>
            <person name="Rivero F."/>
            <person name="John U."/>
            <person name="Schleicher M."/>
            <person name="Eichinger L."/>
            <person name="Platzer M."/>
            <person name="Noegel A.A."/>
            <person name="Schaap P."/>
            <person name="Gloeckner G."/>
        </authorList>
    </citation>
    <scope>NUCLEOTIDE SEQUENCE [LARGE SCALE GENOMIC DNA]</scope>
    <source>
        <strain evidence="8">ATCC 26659 / Pp 5 / PN500</strain>
    </source>
</reference>
<dbReference type="EMBL" id="ADBJ01000047">
    <property type="protein sequence ID" value="EFA76588.1"/>
    <property type="molecule type" value="Genomic_DNA"/>
</dbReference>
<organism evidence="7 8">
    <name type="scientific">Heterostelium pallidum (strain ATCC 26659 / Pp 5 / PN500)</name>
    <name type="common">Cellular slime mold</name>
    <name type="synonym">Polysphondylium pallidum</name>
    <dbReference type="NCBI Taxonomy" id="670386"/>
    <lineage>
        <taxon>Eukaryota</taxon>
        <taxon>Amoebozoa</taxon>
        <taxon>Evosea</taxon>
        <taxon>Eumycetozoa</taxon>
        <taxon>Dictyostelia</taxon>
        <taxon>Acytosteliales</taxon>
        <taxon>Acytosteliaceae</taxon>
        <taxon>Heterostelium</taxon>
    </lineage>
</organism>
<accession>D3BQ37</accession>
<dbReference type="SUPFAM" id="SSF103473">
    <property type="entry name" value="MFS general substrate transporter"/>
    <property type="match status" value="1"/>
</dbReference>
<dbReference type="Gene3D" id="1.20.1250.20">
    <property type="entry name" value="MFS general substrate transporter like domains"/>
    <property type="match status" value="1"/>
</dbReference>
<keyword evidence="8" id="KW-1185">Reference proteome</keyword>
<feature type="transmembrane region" description="Helical" evidence="5">
    <location>
        <begin position="499"/>
        <end position="519"/>
    </location>
</feature>
<dbReference type="Pfam" id="PF07690">
    <property type="entry name" value="MFS_1"/>
    <property type="match status" value="1"/>
</dbReference>
<comment type="subcellular location">
    <subcellularLocation>
        <location evidence="1">Membrane</location>
        <topology evidence="1">Multi-pass membrane protein</topology>
    </subcellularLocation>
</comment>
<feature type="transmembrane region" description="Helical" evidence="5">
    <location>
        <begin position="246"/>
        <end position="269"/>
    </location>
</feature>